<feature type="transmembrane region" description="Helical" evidence="21">
    <location>
        <begin position="14"/>
        <end position="36"/>
    </location>
</feature>
<dbReference type="CTD" id="79971"/>
<feature type="transmembrane region" description="Helical" evidence="21">
    <location>
        <begin position="264"/>
        <end position="283"/>
    </location>
</feature>
<keyword evidence="7" id="KW-0879">Wnt signaling pathway</keyword>
<keyword evidence="16" id="KW-0966">Cell projection</keyword>
<evidence type="ECO:0000256" key="10">
    <source>
        <dbReference type="ARBA" id="ARBA00022753"/>
    </source>
</evidence>
<keyword evidence="8 21" id="KW-0812">Transmembrane</keyword>
<evidence type="ECO:0000256" key="13">
    <source>
        <dbReference type="ARBA" id="ARBA00023034"/>
    </source>
</evidence>
<evidence type="ECO:0000256" key="18">
    <source>
        <dbReference type="ARBA" id="ARBA00025880"/>
    </source>
</evidence>
<organism evidence="24 25">
    <name type="scientific">Cimex lectularius</name>
    <name type="common">Bed bug</name>
    <name type="synonym">Acanthia lectularia</name>
    <dbReference type="NCBI Taxonomy" id="79782"/>
    <lineage>
        <taxon>Eukaryota</taxon>
        <taxon>Metazoa</taxon>
        <taxon>Ecdysozoa</taxon>
        <taxon>Arthropoda</taxon>
        <taxon>Hexapoda</taxon>
        <taxon>Insecta</taxon>
        <taxon>Pterygota</taxon>
        <taxon>Neoptera</taxon>
        <taxon>Paraneoptera</taxon>
        <taxon>Hemiptera</taxon>
        <taxon>Heteroptera</taxon>
        <taxon>Panheteroptera</taxon>
        <taxon>Cimicomorpha</taxon>
        <taxon>Cimicidae</taxon>
        <taxon>Cimex</taxon>
    </lineage>
</organism>
<dbReference type="OrthoDB" id="5804250at2759"/>
<proteinExistence type="inferred from homology"/>
<keyword evidence="12" id="KW-0770">Synapse</keyword>
<accession>A0A8I6SN32</accession>
<dbReference type="GO" id="GO:0000139">
    <property type="term" value="C:Golgi membrane"/>
    <property type="evidence" value="ECO:0007669"/>
    <property type="project" value="UniProtKB-SubCell"/>
</dbReference>
<dbReference type="GO" id="GO:0045211">
    <property type="term" value="C:postsynaptic membrane"/>
    <property type="evidence" value="ECO:0007669"/>
    <property type="project" value="UniProtKB-SubCell"/>
</dbReference>
<dbReference type="GO" id="GO:0005789">
    <property type="term" value="C:endoplasmic reticulum membrane"/>
    <property type="evidence" value="ECO:0007669"/>
    <property type="project" value="UniProtKB-SubCell"/>
</dbReference>
<dbReference type="GO" id="GO:0061355">
    <property type="term" value="P:Wnt protein secretion"/>
    <property type="evidence" value="ECO:0007669"/>
    <property type="project" value="TreeGrafter"/>
</dbReference>
<feature type="transmembrane region" description="Helical" evidence="21">
    <location>
        <begin position="232"/>
        <end position="252"/>
    </location>
</feature>
<feature type="domain" description="Wntless GOLD" evidence="23">
    <location>
        <begin position="49"/>
        <end position="225"/>
    </location>
</feature>
<dbReference type="InterPro" id="IPR009551">
    <property type="entry name" value="Wntless"/>
</dbReference>
<dbReference type="GO" id="GO:0042734">
    <property type="term" value="C:presynaptic membrane"/>
    <property type="evidence" value="ECO:0007669"/>
    <property type="project" value="UniProtKB-SubCell"/>
</dbReference>
<evidence type="ECO:0000256" key="3">
    <source>
        <dbReference type="ARBA" id="ARBA00004653"/>
    </source>
</evidence>
<dbReference type="AlphaFoldDB" id="A0A8I6SN32"/>
<dbReference type="GO" id="GO:0010008">
    <property type="term" value="C:endosome membrane"/>
    <property type="evidence" value="ECO:0007669"/>
    <property type="project" value="UniProtKB-SubCell"/>
</dbReference>
<evidence type="ECO:0000313" key="24">
    <source>
        <dbReference type="EnsemblMetazoa" id="XP_024085308.1"/>
    </source>
</evidence>
<dbReference type="Pfam" id="PF21883">
    <property type="entry name" value="WLS_GOLD"/>
    <property type="match status" value="1"/>
</dbReference>
<evidence type="ECO:0000256" key="19">
    <source>
        <dbReference type="ARBA" id="ARBA00034104"/>
    </source>
</evidence>
<dbReference type="GO" id="GO:0016055">
    <property type="term" value="P:Wnt signaling pathway"/>
    <property type="evidence" value="ECO:0007669"/>
    <property type="project" value="UniProtKB-KW"/>
</dbReference>
<comment type="similarity">
    <text evidence="4">Belongs to the wntless family.</text>
</comment>
<evidence type="ECO:0000256" key="5">
    <source>
        <dbReference type="ARBA" id="ARBA00015887"/>
    </source>
</evidence>
<feature type="transmembrane region" description="Helical" evidence="21">
    <location>
        <begin position="377"/>
        <end position="401"/>
    </location>
</feature>
<keyword evidence="9" id="KW-0709">Segmentation polarity protein</keyword>
<dbReference type="OMA" id="GQWKWDE"/>
<keyword evidence="13" id="KW-0333">Golgi apparatus</keyword>
<keyword evidence="6" id="KW-0217">Developmental protein</keyword>
<evidence type="ECO:0000256" key="1">
    <source>
        <dbReference type="ARBA" id="ARBA00004337"/>
    </source>
</evidence>
<evidence type="ECO:0000256" key="7">
    <source>
        <dbReference type="ARBA" id="ARBA00022687"/>
    </source>
</evidence>
<dbReference type="InterPro" id="IPR047843">
    <property type="entry name" value="WLS-like_TM"/>
</dbReference>
<dbReference type="InterPro" id="IPR053936">
    <property type="entry name" value="WLS_GOLD"/>
</dbReference>
<evidence type="ECO:0000256" key="6">
    <source>
        <dbReference type="ARBA" id="ARBA00022473"/>
    </source>
</evidence>
<evidence type="ECO:0000256" key="16">
    <source>
        <dbReference type="ARBA" id="ARBA00023273"/>
    </source>
</evidence>
<evidence type="ECO:0000256" key="17">
    <source>
        <dbReference type="ARBA" id="ARBA00025339"/>
    </source>
</evidence>
<dbReference type="Proteomes" id="UP000494040">
    <property type="component" value="Unassembled WGS sequence"/>
</dbReference>
<evidence type="ECO:0000256" key="9">
    <source>
        <dbReference type="ARBA" id="ARBA00022716"/>
    </source>
</evidence>
<evidence type="ECO:0000259" key="23">
    <source>
        <dbReference type="Pfam" id="PF21883"/>
    </source>
</evidence>
<evidence type="ECO:0000256" key="14">
    <source>
        <dbReference type="ARBA" id="ARBA00023136"/>
    </source>
</evidence>
<dbReference type="Pfam" id="PF06664">
    <property type="entry name" value="WLS-like_TM"/>
    <property type="match status" value="1"/>
</dbReference>
<sequence>MAGTVLENLSGKKLAVLVSCFLVCQVICFLTGGLIAPKPSFTDSILASKCIDFKNNSDEWFYIRGKEPCRTDDLDVFSMYEPIELANRIVFVFQIPSPRERVLLDYSRWQQNLIGILHFDILFHPRNEMPSRTVLTIDAKLAYRNKHDVEWKYYASSVEKRNLDCVIDEKKEGYPYNCSIVPLFELGSLHHDFYLLNIRLPVDHQKYMNVELGHLTDIWLFAINQTGGFTKVWVTMKCIFFPSIIAILIWFWKRVTILDRKPLLLEYMLVFVACALTFLNMPIELLTLYYELPFMLLLGDIRQGIFYAALLSFWLIFAAEHLMIQESKKNHLISYWPQLSCVVTGCIAMFVFDLCERGVQLKNPFYSIWVTDVGSKIALALLFVGGICGTIYFLVLTYLIWNVFRNIGSKKASLPSMSQARRLHYSGIIYRFNFLMLTTIICAALTVVTFCLGQISEGQLKWDENPGLEYSSAFFTGVYGMWNIYIFALLALYAPSHKQWPSNNEPTVSTNDIEFSCLEPEPSEISSLTTFSKKTALD</sequence>
<keyword evidence="15" id="KW-0628">Postsynaptic cell membrane</keyword>
<dbReference type="EnsemblMetazoa" id="XM_024229540.1">
    <property type="protein sequence ID" value="XP_024085308.1"/>
    <property type="gene ID" value="LOC106663272"/>
</dbReference>
<reference evidence="24" key="1">
    <citation type="submission" date="2022-01" db="UniProtKB">
        <authorList>
            <consortium name="EnsemblMetazoa"/>
        </authorList>
    </citation>
    <scope>IDENTIFICATION</scope>
</reference>
<evidence type="ECO:0000256" key="12">
    <source>
        <dbReference type="ARBA" id="ARBA00023018"/>
    </source>
</evidence>
<feature type="domain" description="Wntless-like transmembrane" evidence="22">
    <location>
        <begin position="227"/>
        <end position="497"/>
    </location>
</feature>
<evidence type="ECO:0000256" key="15">
    <source>
        <dbReference type="ARBA" id="ARBA00023257"/>
    </source>
</evidence>
<dbReference type="KEGG" id="clec:106663272"/>
<evidence type="ECO:0000256" key="4">
    <source>
        <dbReference type="ARBA" id="ARBA00008148"/>
    </source>
</evidence>
<dbReference type="GeneID" id="106663272"/>
<comment type="function">
    <text evidence="17">A segment polarity gene required for wingless (wg)-dependent patterning processes, acting in both wg-sending cells and wg-target cells. In non-neuronal cells wls directs wg secretion. The wls traffic loop encompasses the Golgi, the cell surface, an endocytic compartment and a retrograde route leading back to the Golgi, and involves clathrin-mediated endocytosis and the retromer complex (a conserved protein complex consisting of Vps35 and Vps26). In neuronal cells (the larval motorneuron NMJ), the wg signal moves across the synapse via the release of wls-containing exosome-like vesicles. Postsynaptic wls is required for the trafficking of fz2 through the fz2-interacting protein Grip.</text>
</comment>
<dbReference type="PANTHER" id="PTHR13449">
    <property type="entry name" value="INTEGRAL MEMBRANE PROTEIN GPR177"/>
    <property type="match status" value="1"/>
</dbReference>
<evidence type="ECO:0000259" key="22">
    <source>
        <dbReference type="Pfam" id="PF06664"/>
    </source>
</evidence>
<dbReference type="GO" id="GO:0006886">
    <property type="term" value="P:intracellular protein transport"/>
    <property type="evidence" value="ECO:0007669"/>
    <property type="project" value="TreeGrafter"/>
</dbReference>
<evidence type="ECO:0000313" key="25">
    <source>
        <dbReference type="Proteomes" id="UP000494040"/>
    </source>
</evidence>
<comment type="subcellular location">
    <subcellularLocation>
        <location evidence="2">Endoplasmic reticulum membrane</location>
        <topology evidence="2">Multi-pass membrane protein</topology>
    </subcellularLocation>
    <subcellularLocation>
        <location evidence="1">Endosome membrane</location>
        <topology evidence="1">Multi-pass membrane protein</topology>
    </subcellularLocation>
    <subcellularLocation>
        <location evidence="3">Golgi apparatus membrane</location>
        <topology evidence="3">Multi-pass membrane protein</topology>
    </subcellularLocation>
    <subcellularLocation>
        <location evidence="19">Postsynaptic cell membrane</location>
        <topology evidence="19">Multi-pass membrane protein</topology>
    </subcellularLocation>
    <subcellularLocation>
        <location evidence="20">Presynaptic cell membrane</location>
        <topology evidence="20">Multi-pass membrane protein</topology>
    </subcellularLocation>
</comment>
<feature type="transmembrane region" description="Helical" evidence="21">
    <location>
        <begin position="470"/>
        <end position="494"/>
    </location>
</feature>
<evidence type="ECO:0000256" key="2">
    <source>
        <dbReference type="ARBA" id="ARBA00004477"/>
    </source>
</evidence>
<feature type="transmembrane region" description="Helical" evidence="21">
    <location>
        <begin position="428"/>
        <end position="450"/>
    </location>
</feature>
<comment type="subunit">
    <text evidence="18">Interacts with wg; in the Golgi. Interacts with Vps35, a component of the retromer complex; wls stability is regulated by Vps35.</text>
</comment>
<evidence type="ECO:0000256" key="21">
    <source>
        <dbReference type="SAM" id="Phobius"/>
    </source>
</evidence>
<keyword evidence="11 21" id="KW-1133">Transmembrane helix</keyword>
<evidence type="ECO:0000256" key="11">
    <source>
        <dbReference type="ARBA" id="ARBA00022989"/>
    </source>
</evidence>
<dbReference type="RefSeq" id="XP_024085308.1">
    <property type="nucleotide sequence ID" value="XM_024229540.1"/>
</dbReference>
<name>A0A8I6SN32_CIMLE</name>
<feature type="transmembrane region" description="Helical" evidence="21">
    <location>
        <begin position="303"/>
        <end position="323"/>
    </location>
</feature>
<dbReference type="GO" id="GO:0017147">
    <property type="term" value="F:Wnt-protein binding"/>
    <property type="evidence" value="ECO:0007669"/>
    <property type="project" value="InterPro"/>
</dbReference>
<keyword evidence="10" id="KW-0967">Endosome</keyword>
<keyword evidence="14 21" id="KW-0472">Membrane</keyword>
<dbReference type="GO" id="GO:0007367">
    <property type="term" value="P:segment polarity determination"/>
    <property type="evidence" value="ECO:0007669"/>
    <property type="project" value="UniProtKB-KW"/>
</dbReference>
<keyword evidence="25" id="KW-1185">Reference proteome</keyword>
<feature type="transmembrane region" description="Helical" evidence="21">
    <location>
        <begin position="335"/>
        <end position="352"/>
    </location>
</feature>
<protein>
    <recommendedName>
        <fullName evidence="5">Protein wntless</fullName>
    </recommendedName>
</protein>
<dbReference type="PANTHER" id="PTHR13449:SF2">
    <property type="entry name" value="PROTEIN WNTLESS HOMOLOG"/>
    <property type="match status" value="1"/>
</dbReference>
<evidence type="ECO:0000256" key="8">
    <source>
        <dbReference type="ARBA" id="ARBA00022692"/>
    </source>
</evidence>
<evidence type="ECO:0000256" key="20">
    <source>
        <dbReference type="ARBA" id="ARBA00034107"/>
    </source>
</evidence>